<evidence type="ECO:0000313" key="5">
    <source>
        <dbReference type="Proteomes" id="UP001497527"/>
    </source>
</evidence>
<dbReference type="InterPro" id="IPR009057">
    <property type="entry name" value="Homeodomain-like_sf"/>
</dbReference>
<proteinExistence type="predicted"/>
<accession>A0ABM9PFZ2</accession>
<evidence type="ECO:0000259" key="3">
    <source>
        <dbReference type="PROSITE" id="PS50977"/>
    </source>
</evidence>
<dbReference type="EMBL" id="CAXJIO010000017">
    <property type="protein sequence ID" value="CAL2104536.1"/>
    <property type="molecule type" value="Genomic_DNA"/>
</dbReference>
<dbReference type="Pfam" id="PF13972">
    <property type="entry name" value="TetR"/>
    <property type="match status" value="1"/>
</dbReference>
<keyword evidence="1 2" id="KW-0238">DNA-binding</keyword>
<organism evidence="4 5">
    <name type="scientific">Tenacibaculum polynesiense</name>
    <dbReference type="NCBI Taxonomy" id="3137857"/>
    <lineage>
        <taxon>Bacteria</taxon>
        <taxon>Pseudomonadati</taxon>
        <taxon>Bacteroidota</taxon>
        <taxon>Flavobacteriia</taxon>
        <taxon>Flavobacteriales</taxon>
        <taxon>Flavobacteriaceae</taxon>
        <taxon>Tenacibaculum</taxon>
    </lineage>
</organism>
<dbReference type="SUPFAM" id="SSF46689">
    <property type="entry name" value="Homeodomain-like"/>
    <property type="match status" value="1"/>
</dbReference>
<dbReference type="PANTHER" id="PTHR43479">
    <property type="entry name" value="ACREF/ENVCD OPERON REPRESSOR-RELATED"/>
    <property type="match status" value="1"/>
</dbReference>
<feature type="DNA-binding region" description="H-T-H motif" evidence="2">
    <location>
        <begin position="30"/>
        <end position="49"/>
    </location>
</feature>
<dbReference type="PRINTS" id="PR00455">
    <property type="entry name" value="HTHTETR"/>
</dbReference>
<protein>
    <submittedName>
        <fullName evidence="4">HTH tetR-type domain-containing protein</fullName>
    </submittedName>
</protein>
<comment type="caution">
    <text evidence="4">The sequence shown here is derived from an EMBL/GenBank/DDBJ whole genome shotgun (WGS) entry which is preliminary data.</text>
</comment>
<sequence length="217" mass="25712">MPNFDFMNTKDRILEAALNLFNKEGYMNISSKTISEEMGISYGNLCYHFPKKDDIVLRLHQNLLDEMDDTLENLEGEIFEFHFMLQSLKQLMDLTFKYRFFLVNSYDIITRYPNIKAKTIERSKAYHSVIYRIAIFLMENEYMHPTNDDKLLRKKIHGLLIIFNSWIIDYAVFYEDSLDKDTVESTYYIKLLFSMIHSSLTKKGKDSFANGYLSMIS</sequence>
<dbReference type="PROSITE" id="PS50977">
    <property type="entry name" value="HTH_TETR_2"/>
    <property type="match status" value="1"/>
</dbReference>
<evidence type="ECO:0000256" key="2">
    <source>
        <dbReference type="PROSITE-ProRule" id="PRU00335"/>
    </source>
</evidence>
<dbReference type="Gene3D" id="1.10.357.10">
    <property type="entry name" value="Tetracycline Repressor, domain 2"/>
    <property type="match status" value="1"/>
</dbReference>
<dbReference type="Pfam" id="PF00440">
    <property type="entry name" value="TetR_N"/>
    <property type="match status" value="1"/>
</dbReference>
<dbReference type="InterPro" id="IPR001647">
    <property type="entry name" value="HTH_TetR"/>
</dbReference>
<dbReference type="Proteomes" id="UP001497527">
    <property type="component" value="Unassembled WGS sequence"/>
</dbReference>
<feature type="domain" description="HTH tetR-type" evidence="3">
    <location>
        <begin position="7"/>
        <end position="67"/>
    </location>
</feature>
<gene>
    <name evidence="4" type="ORF">T190423A01A_80073</name>
</gene>
<dbReference type="InterPro" id="IPR025722">
    <property type="entry name" value="TetR"/>
</dbReference>
<evidence type="ECO:0000256" key="1">
    <source>
        <dbReference type="ARBA" id="ARBA00023125"/>
    </source>
</evidence>
<evidence type="ECO:0000313" key="4">
    <source>
        <dbReference type="EMBL" id="CAL2104536.1"/>
    </source>
</evidence>
<name>A0ABM9PFZ2_9FLAO</name>
<dbReference type="InterPro" id="IPR050624">
    <property type="entry name" value="HTH-type_Tx_Regulator"/>
</dbReference>
<keyword evidence="5" id="KW-1185">Reference proteome</keyword>
<dbReference type="PANTHER" id="PTHR43479:SF11">
    <property type="entry name" value="ACREF_ENVCD OPERON REPRESSOR-RELATED"/>
    <property type="match status" value="1"/>
</dbReference>
<reference evidence="4 5" key="1">
    <citation type="submission" date="2024-05" db="EMBL/GenBank/DDBJ databases">
        <authorList>
            <person name="Duchaud E."/>
        </authorList>
    </citation>
    <scope>NUCLEOTIDE SEQUENCE [LARGE SCALE GENOMIC DNA]</scope>
    <source>
        <strain evidence="4">Ena-SAMPLE-TAB-13-05-2024-13:56:06:370-140308</strain>
    </source>
</reference>